<dbReference type="PANTHER" id="PTHR47969">
    <property type="entry name" value="CHROMOSOME-ASSOCIATED KINESIN KIF4A-RELATED"/>
    <property type="match status" value="1"/>
</dbReference>
<feature type="region of interest" description="Disordered" evidence="8">
    <location>
        <begin position="1"/>
        <end position="23"/>
    </location>
</feature>
<dbReference type="Gene3D" id="3.40.850.10">
    <property type="entry name" value="Kinesin motor domain"/>
    <property type="match status" value="1"/>
</dbReference>
<dbReference type="PANTHER" id="PTHR47969:SF15">
    <property type="entry name" value="CHROMOSOME-ASSOCIATED KINESIN KIF4A-RELATED"/>
    <property type="match status" value="1"/>
</dbReference>
<comment type="subcellular location">
    <subcellularLocation>
        <location evidence="1">Cytoplasm</location>
    </subcellularLocation>
</comment>
<name>A0AAW3AWF8_9TRYP</name>
<feature type="region of interest" description="Disordered" evidence="8">
    <location>
        <begin position="817"/>
        <end position="866"/>
    </location>
</feature>
<keyword evidence="4 6" id="KW-0067">ATP-binding</keyword>
<feature type="domain" description="Kinesin motor" evidence="9">
    <location>
        <begin position="48"/>
        <end position="434"/>
    </location>
</feature>
<evidence type="ECO:0000256" key="6">
    <source>
        <dbReference type="PROSITE-ProRule" id="PRU00283"/>
    </source>
</evidence>
<dbReference type="GO" id="GO:0008017">
    <property type="term" value="F:microtubule binding"/>
    <property type="evidence" value="ECO:0007669"/>
    <property type="project" value="InterPro"/>
</dbReference>
<dbReference type="GO" id="GO:0003777">
    <property type="term" value="F:microtubule motor activity"/>
    <property type="evidence" value="ECO:0007669"/>
    <property type="project" value="InterPro"/>
</dbReference>
<dbReference type="SMART" id="SM00129">
    <property type="entry name" value="KISc"/>
    <property type="match status" value="1"/>
</dbReference>
<keyword evidence="5 7" id="KW-0175">Coiled coil</keyword>
<evidence type="ECO:0000256" key="7">
    <source>
        <dbReference type="SAM" id="Coils"/>
    </source>
</evidence>
<feature type="binding site" evidence="6">
    <location>
        <begin position="122"/>
        <end position="129"/>
    </location>
    <ligand>
        <name>ATP</name>
        <dbReference type="ChEBI" id="CHEBI:30616"/>
    </ligand>
</feature>
<dbReference type="GO" id="GO:0005737">
    <property type="term" value="C:cytoplasm"/>
    <property type="evidence" value="ECO:0007669"/>
    <property type="project" value="UniProtKB-SubCell"/>
</dbReference>
<accession>A0AAW3AWF8</accession>
<keyword evidence="11" id="KW-1185">Reference proteome</keyword>
<feature type="coiled-coil region" evidence="7">
    <location>
        <begin position="502"/>
        <end position="557"/>
    </location>
</feature>
<evidence type="ECO:0000313" key="11">
    <source>
        <dbReference type="Proteomes" id="UP001482455"/>
    </source>
</evidence>
<evidence type="ECO:0000256" key="5">
    <source>
        <dbReference type="ARBA" id="ARBA00023054"/>
    </source>
</evidence>
<dbReference type="InterPro" id="IPR027640">
    <property type="entry name" value="Kinesin-like_fam"/>
</dbReference>
<dbReference type="SUPFAM" id="SSF52540">
    <property type="entry name" value="P-loop containing nucleoside triphosphate hydrolases"/>
    <property type="match status" value="1"/>
</dbReference>
<dbReference type="GO" id="GO:0007018">
    <property type="term" value="P:microtubule-based movement"/>
    <property type="evidence" value="ECO:0007669"/>
    <property type="project" value="InterPro"/>
</dbReference>
<evidence type="ECO:0000259" key="9">
    <source>
        <dbReference type="PROSITE" id="PS50067"/>
    </source>
</evidence>
<dbReference type="PROSITE" id="PS50067">
    <property type="entry name" value="KINESIN_MOTOR_2"/>
    <property type="match status" value="1"/>
</dbReference>
<dbReference type="AlphaFoldDB" id="A0AAW3AWF8"/>
<dbReference type="Pfam" id="PF00225">
    <property type="entry name" value="Kinesin"/>
    <property type="match status" value="2"/>
</dbReference>
<feature type="compositionally biased region" description="Polar residues" evidence="8">
    <location>
        <begin position="193"/>
        <end position="206"/>
    </location>
</feature>
<comment type="caution">
    <text evidence="10">The sequence shown here is derived from an EMBL/GenBank/DDBJ whole genome shotgun (WGS) entry which is preliminary data.</text>
</comment>
<reference evidence="10 11" key="1">
    <citation type="submission" date="2024-02" db="EMBL/GenBank/DDBJ databases">
        <title>FIRST GENOME SEQUENCES OF Leishmania (Viannia) shawi, Leishmania (Viannia) lindenbergi AND Leishmania (Viannia) utingensis.</title>
        <authorList>
            <person name="Resadore F."/>
            <person name="Custodio M.G.F."/>
            <person name="Boite M.C."/>
            <person name="Cupolillo E."/>
            <person name="Ferreira G.E.M."/>
        </authorList>
    </citation>
    <scope>NUCLEOTIDE SEQUENCE [LARGE SCALE GENOMIC DNA]</scope>
    <source>
        <strain evidence="10 11">ITUB/BR/1977/M4964</strain>
    </source>
</reference>
<gene>
    <name evidence="10" type="ORF">Q4I30_001434</name>
</gene>
<evidence type="ECO:0000256" key="1">
    <source>
        <dbReference type="ARBA" id="ARBA00004496"/>
    </source>
</evidence>
<feature type="region of interest" description="Disordered" evidence="8">
    <location>
        <begin position="193"/>
        <end position="247"/>
    </location>
</feature>
<evidence type="ECO:0000256" key="3">
    <source>
        <dbReference type="ARBA" id="ARBA00022741"/>
    </source>
</evidence>
<evidence type="ECO:0000256" key="4">
    <source>
        <dbReference type="ARBA" id="ARBA00022840"/>
    </source>
</evidence>
<organism evidence="10 11">
    <name type="scientific">Leishmania utingensis</name>
    <dbReference type="NCBI Taxonomy" id="653362"/>
    <lineage>
        <taxon>Eukaryota</taxon>
        <taxon>Discoba</taxon>
        <taxon>Euglenozoa</taxon>
        <taxon>Kinetoplastea</taxon>
        <taxon>Metakinetoplastina</taxon>
        <taxon>Trypanosomatida</taxon>
        <taxon>Trypanosomatidae</taxon>
        <taxon>Leishmaniinae</taxon>
        <taxon>Leishmania</taxon>
    </lineage>
</organism>
<evidence type="ECO:0000256" key="2">
    <source>
        <dbReference type="ARBA" id="ARBA00022490"/>
    </source>
</evidence>
<feature type="compositionally biased region" description="Low complexity" evidence="8">
    <location>
        <begin position="233"/>
        <end position="245"/>
    </location>
</feature>
<feature type="coiled-coil region" evidence="7">
    <location>
        <begin position="633"/>
        <end position="803"/>
    </location>
</feature>
<evidence type="ECO:0000313" key="10">
    <source>
        <dbReference type="EMBL" id="KAL0513161.1"/>
    </source>
</evidence>
<dbReference type="EMBL" id="JBAMZL010000010">
    <property type="protein sequence ID" value="KAL0513161.1"/>
    <property type="molecule type" value="Genomic_DNA"/>
</dbReference>
<dbReference type="GO" id="GO:0005875">
    <property type="term" value="C:microtubule associated complex"/>
    <property type="evidence" value="ECO:0007669"/>
    <property type="project" value="TreeGrafter"/>
</dbReference>
<protein>
    <submittedName>
        <fullName evidence="10">Microtubule binding/Kinesin motor domain containing protein</fullName>
    </submittedName>
</protein>
<keyword evidence="6" id="KW-0505">Motor protein</keyword>
<feature type="coiled-coil region" evidence="7">
    <location>
        <begin position="911"/>
        <end position="938"/>
    </location>
</feature>
<comment type="similarity">
    <text evidence="6">Belongs to the TRAFAC class myosin-kinesin ATPase superfamily. Kinesin family.</text>
</comment>
<sequence>MCRHASQPHTRNQETTHIDNVGKGPFNTCSARYTDLPHHLRDYSMGERITVALRVRPFLPHEDEPSCVVVSANQVSVGAGCLFAFDHVFDETASSDDVYVALGQPLADFFLSGFHASTIAYGQTGAGKTFTMEALLSDTVQEIFCRLTEDAETVQSSGDVSTTVSVTLSVLEVYNESIGDLLAAATSQLPRPQTASVVGGTVSQSVAVPAPRRSSGQALGTRQERKPSHRRASAPTTPYPSSSLALREDPHGGVYVAGLTEVQVHSEAELFALIDGAIGNRKTASTLMNATSSRSHCVVTLTLQRRGLCSRCCFVDLAGSERLKKSLGLAGPSDRPGGLASPVEASLLPSSTVATRMREGININSGLLALGNVIVALCEKKPYVPYRSSKLTRLLQPMLGGNARTAIVACVSQLASSLEETLNTLKYADRAKRIPINPHLAIASVNTPVDAKQTIEVLREQLEDAQRRVVIAAAASAGPRNAAGSPEVGTLPSPSTALVREVEHLRDLLQTERRVTQRLENDVFNAEYTAMIEVEKRKALEARVAQLEATIADVLQANSERPIGASADSGTEHRAALVRSPRSGLTINMVHCPQLKEKRDTVRLEAALVMDGDCNVDDLAATSTASADDDPFVVQLRKENVAKEDQITQLQENNDVSAQLAQYERELQRTLINQTHLRAELRKAEAKLEKSEMAREQKEQEKEKLRAAYEERLRRAETRTADYCRRVKEAAQQMRERQEDLDNTRQLREKVTELREEVSRQRLRARTAQKASWQLNAAHQQEVAQLQKQLQSSTSQLTLLHQRMDRKDTAIAKVRKQLAEQQVEPQPPQQRMHSPLSLHQPPEKTSSLTLSSSRATPPSPALGDTPPRIIKARKNPHMTSPPLHFHIGGPHRSINVKLKSSRDGDATQSTINFELQELERMEKELAELLEYRRILLTAQTTDASKWNSAKEGFIRRLSQVHAALQSSEPGQSEHTALLKEKHDVEEMLRQLQAFHHMFADAEQQLAEFDNRIENLNEARKFHTQRVRRLQRAVAKPRGDSGDMVAEEKHQPSVRDIRTACANYTADGTSVSPAPVVSSRGKMEDMQVYATDSVVVGNASR</sequence>
<feature type="compositionally biased region" description="Low complexity" evidence="8">
    <location>
        <begin position="845"/>
        <end position="856"/>
    </location>
</feature>
<dbReference type="InterPro" id="IPR027417">
    <property type="entry name" value="P-loop_NTPase"/>
</dbReference>
<dbReference type="GO" id="GO:0051231">
    <property type="term" value="P:spindle elongation"/>
    <property type="evidence" value="ECO:0007669"/>
    <property type="project" value="TreeGrafter"/>
</dbReference>
<dbReference type="InterPro" id="IPR036961">
    <property type="entry name" value="Kinesin_motor_dom_sf"/>
</dbReference>
<proteinExistence type="inferred from homology"/>
<dbReference type="GO" id="GO:0005524">
    <property type="term" value="F:ATP binding"/>
    <property type="evidence" value="ECO:0007669"/>
    <property type="project" value="UniProtKB-UniRule"/>
</dbReference>
<feature type="coiled-coil region" evidence="7">
    <location>
        <begin position="998"/>
        <end position="1032"/>
    </location>
</feature>
<evidence type="ECO:0000256" key="8">
    <source>
        <dbReference type="SAM" id="MobiDB-lite"/>
    </source>
</evidence>
<keyword evidence="3 6" id="KW-0547">Nucleotide-binding</keyword>
<keyword evidence="2" id="KW-0963">Cytoplasm</keyword>
<dbReference type="GO" id="GO:0007052">
    <property type="term" value="P:mitotic spindle organization"/>
    <property type="evidence" value="ECO:0007669"/>
    <property type="project" value="TreeGrafter"/>
</dbReference>
<dbReference type="Proteomes" id="UP001482455">
    <property type="component" value="Unassembled WGS sequence"/>
</dbReference>
<dbReference type="InterPro" id="IPR001752">
    <property type="entry name" value="Kinesin_motor_dom"/>
</dbReference>
<dbReference type="PRINTS" id="PR00380">
    <property type="entry name" value="KINESINHEAVY"/>
</dbReference>
<dbReference type="CDD" id="cd00106">
    <property type="entry name" value="KISc"/>
    <property type="match status" value="1"/>
</dbReference>